<organism evidence="1 2">
    <name type="scientific">Streptosporangium carneum</name>
    <dbReference type="NCBI Taxonomy" id="47481"/>
    <lineage>
        <taxon>Bacteria</taxon>
        <taxon>Bacillati</taxon>
        <taxon>Actinomycetota</taxon>
        <taxon>Actinomycetes</taxon>
        <taxon>Streptosporangiales</taxon>
        <taxon>Streptosporangiaceae</taxon>
        <taxon>Streptosporangium</taxon>
    </lineage>
</organism>
<evidence type="ECO:0000313" key="2">
    <source>
        <dbReference type="Proteomes" id="UP001143474"/>
    </source>
</evidence>
<sequence length="53" mass="5751">MDVRVDRGGQGEQPARFHHLAPFRSAFQGDEAAVFDQDIVGADIGEQNLSHTG</sequence>
<dbReference type="EMBL" id="BSEV01000008">
    <property type="protein sequence ID" value="GLK10500.1"/>
    <property type="molecule type" value="Genomic_DNA"/>
</dbReference>
<name>A0A9W6I1Y6_9ACTN</name>
<keyword evidence="2" id="KW-1185">Reference proteome</keyword>
<accession>A0A9W6I1Y6</accession>
<reference evidence="1" key="2">
    <citation type="submission" date="2023-01" db="EMBL/GenBank/DDBJ databases">
        <authorList>
            <person name="Sun Q."/>
            <person name="Evtushenko L."/>
        </authorList>
    </citation>
    <scope>NUCLEOTIDE SEQUENCE</scope>
    <source>
        <strain evidence="1">VKM Ac-2007</strain>
    </source>
</reference>
<proteinExistence type="predicted"/>
<protein>
    <submittedName>
        <fullName evidence="1">Uncharacterized protein</fullName>
    </submittedName>
</protein>
<dbReference type="AlphaFoldDB" id="A0A9W6I1Y6"/>
<gene>
    <name evidence="1" type="ORF">GCM10017600_39060</name>
</gene>
<dbReference type="Proteomes" id="UP001143474">
    <property type="component" value="Unassembled WGS sequence"/>
</dbReference>
<evidence type="ECO:0000313" key="1">
    <source>
        <dbReference type="EMBL" id="GLK10500.1"/>
    </source>
</evidence>
<reference evidence="1" key="1">
    <citation type="journal article" date="2014" name="Int. J. Syst. Evol. Microbiol.">
        <title>Complete genome sequence of Corynebacterium casei LMG S-19264T (=DSM 44701T), isolated from a smear-ripened cheese.</title>
        <authorList>
            <consortium name="US DOE Joint Genome Institute (JGI-PGF)"/>
            <person name="Walter F."/>
            <person name="Albersmeier A."/>
            <person name="Kalinowski J."/>
            <person name="Ruckert C."/>
        </authorList>
    </citation>
    <scope>NUCLEOTIDE SEQUENCE</scope>
    <source>
        <strain evidence="1">VKM Ac-2007</strain>
    </source>
</reference>
<comment type="caution">
    <text evidence="1">The sequence shown here is derived from an EMBL/GenBank/DDBJ whole genome shotgun (WGS) entry which is preliminary data.</text>
</comment>